<keyword evidence="2" id="KW-1185">Reference proteome</keyword>
<dbReference type="EMBL" id="BAAAVI010000007">
    <property type="protein sequence ID" value="GAA2855818.1"/>
    <property type="molecule type" value="Genomic_DNA"/>
</dbReference>
<accession>A0ABN3VV82</accession>
<evidence type="ECO:0000313" key="2">
    <source>
        <dbReference type="Proteomes" id="UP001500831"/>
    </source>
</evidence>
<sequence>MSNDAFDLIRSALRPISAASVADVGAASGPGRRELLRELIALLRADDALVRSMVERSYKHPNGFDRISLFREPDGLEARIHLWERGVPSDEGIHNHAWDFSSLVLTGALRFQILQQTADGETYDLYRSGMPRGGRFGDYEFTRLGTTSLGVVFDGTVSAGSAYHQHRDAYHRVLVSPEQSMTATIVVRGPVRRGFSHVVVPRGTSMPRTRSMRHLGGEEIIEKLCALLSRLSEE</sequence>
<name>A0ABN3VV82_9ACTN</name>
<dbReference type="Proteomes" id="UP001500831">
    <property type="component" value="Unassembled WGS sequence"/>
</dbReference>
<evidence type="ECO:0000313" key="1">
    <source>
        <dbReference type="EMBL" id="GAA2855818.1"/>
    </source>
</evidence>
<organism evidence="1 2">
    <name type="scientific">Streptosporangium fragile</name>
    <dbReference type="NCBI Taxonomy" id="46186"/>
    <lineage>
        <taxon>Bacteria</taxon>
        <taxon>Bacillati</taxon>
        <taxon>Actinomycetota</taxon>
        <taxon>Actinomycetes</taxon>
        <taxon>Streptosporangiales</taxon>
        <taxon>Streptosporangiaceae</taxon>
        <taxon>Streptosporangium</taxon>
    </lineage>
</organism>
<evidence type="ECO:0008006" key="3">
    <source>
        <dbReference type="Google" id="ProtNLM"/>
    </source>
</evidence>
<reference evidence="1 2" key="1">
    <citation type="journal article" date="2019" name="Int. J. Syst. Evol. Microbiol.">
        <title>The Global Catalogue of Microorganisms (GCM) 10K type strain sequencing project: providing services to taxonomists for standard genome sequencing and annotation.</title>
        <authorList>
            <consortium name="The Broad Institute Genomics Platform"/>
            <consortium name="The Broad Institute Genome Sequencing Center for Infectious Disease"/>
            <person name="Wu L."/>
            <person name="Ma J."/>
        </authorList>
    </citation>
    <scope>NUCLEOTIDE SEQUENCE [LARGE SCALE GENOMIC DNA]</scope>
    <source>
        <strain evidence="1 2">JCM 6242</strain>
    </source>
</reference>
<dbReference type="RefSeq" id="WP_344968986.1">
    <property type="nucleotide sequence ID" value="NZ_BAAAVI010000007.1"/>
</dbReference>
<protein>
    <recommendedName>
        <fullName evidence="3">Cysteine dioxygenase</fullName>
    </recommendedName>
</protein>
<proteinExistence type="predicted"/>
<comment type="caution">
    <text evidence="1">The sequence shown here is derived from an EMBL/GenBank/DDBJ whole genome shotgun (WGS) entry which is preliminary data.</text>
</comment>
<dbReference type="SUPFAM" id="SSF51182">
    <property type="entry name" value="RmlC-like cupins"/>
    <property type="match status" value="1"/>
</dbReference>
<gene>
    <name evidence="1" type="ORF">GCM10010517_14050</name>
</gene>
<dbReference type="InterPro" id="IPR011051">
    <property type="entry name" value="RmlC_Cupin_sf"/>
</dbReference>